<feature type="compositionally biased region" description="Polar residues" evidence="1">
    <location>
        <begin position="16"/>
        <end position="37"/>
    </location>
</feature>
<evidence type="ECO:0000256" key="1">
    <source>
        <dbReference type="SAM" id="MobiDB-lite"/>
    </source>
</evidence>
<keyword evidence="3" id="KW-1185">Reference proteome</keyword>
<feature type="compositionally biased region" description="Acidic residues" evidence="1">
    <location>
        <begin position="113"/>
        <end position="123"/>
    </location>
</feature>
<dbReference type="Proteomes" id="UP000237105">
    <property type="component" value="Unassembled WGS sequence"/>
</dbReference>
<organism evidence="2 3">
    <name type="scientific">Parasponia andersonii</name>
    <name type="common">Sponia andersonii</name>
    <dbReference type="NCBI Taxonomy" id="3476"/>
    <lineage>
        <taxon>Eukaryota</taxon>
        <taxon>Viridiplantae</taxon>
        <taxon>Streptophyta</taxon>
        <taxon>Embryophyta</taxon>
        <taxon>Tracheophyta</taxon>
        <taxon>Spermatophyta</taxon>
        <taxon>Magnoliopsida</taxon>
        <taxon>eudicotyledons</taxon>
        <taxon>Gunneridae</taxon>
        <taxon>Pentapetalae</taxon>
        <taxon>rosids</taxon>
        <taxon>fabids</taxon>
        <taxon>Rosales</taxon>
        <taxon>Cannabaceae</taxon>
        <taxon>Parasponia</taxon>
    </lineage>
</organism>
<dbReference type="AlphaFoldDB" id="A0A2P5CGJ6"/>
<feature type="region of interest" description="Disordered" evidence="1">
    <location>
        <begin position="10"/>
        <end position="44"/>
    </location>
</feature>
<feature type="compositionally biased region" description="Low complexity" evidence="1">
    <location>
        <begin position="86"/>
        <end position="107"/>
    </location>
</feature>
<feature type="region of interest" description="Disordered" evidence="1">
    <location>
        <begin position="76"/>
        <end position="131"/>
    </location>
</feature>
<reference evidence="3" key="1">
    <citation type="submission" date="2016-06" db="EMBL/GenBank/DDBJ databases">
        <title>Parallel loss of symbiosis genes in relatives of nitrogen-fixing non-legume Parasponia.</title>
        <authorList>
            <person name="Van Velzen R."/>
            <person name="Holmer R."/>
            <person name="Bu F."/>
            <person name="Rutten L."/>
            <person name="Van Zeijl A."/>
            <person name="Liu W."/>
            <person name="Santuari L."/>
            <person name="Cao Q."/>
            <person name="Sharma T."/>
            <person name="Shen D."/>
            <person name="Roswanjaya Y."/>
            <person name="Wardhani T."/>
            <person name="Kalhor M.S."/>
            <person name="Jansen J."/>
            <person name="Van den Hoogen J."/>
            <person name="Gungor B."/>
            <person name="Hartog M."/>
            <person name="Hontelez J."/>
            <person name="Verver J."/>
            <person name="Yang W.-C."/>
            <person name="Schijlen E."/>
            <person name="Repin R."/>
            <person name="Schilthuizen M."/>
            <person name="Schranz E."/>
            <person name="Heidstra R."/>
            <person name="Miyata K."/>
            <person name="Fedorova E."/>
            <person name="Kohlen W."/>
            <person name="Bisseling T."/>
            <person name="Smit S."/>
            <person name="Geurts R."/>
        </authorList>
    </citation>
    <scope>NUCLEOTIDE SEQUENCE [LARGE SCALE GENOMIC DNA]</scope>
    <source>
        <strain evidence="3">cv. WU1-14</strain>
    </source>
</reference>
<evidence type="ECO:0000313" key="3">
    <source>
        <dbReference type="Proteomes" id="UP000237105"/>
    </source>
</evidence>
<sequence>MDDDQICIAEEGDQVSVMQTNPNASGSCSQFQDSYSPSASTTSRRARTTFNVWDHVDPEFKDEADDKKTKMARCKYCSRSQKRSHSSSSISSSSSQLLPLMNPQQSSNFNQDIELDSDIGPDDENFKILDW</sequence>
<comment type="caution">
    <text evidence="2">The sequence shown here is derived from an EMBL/GenBank/DDBJ whole genome shotgun (WGS) entry which is preliminary data.</text>
</comment>
<protein>
    <submittedName>
        <fullName evidence="2">Uncharacterized protein</fullName>
    </submittedName>
</protein>
<evidence type="ECO:0000313" key="2">
    <source>
        <dbReference type="EMBL" id="PON60170.1"/>
    </source>
</evidence>
<dbReference type="EMBL" id="JXTB01000133">
    <property type="protein sequence ID" value="PON60170.1"/>
    <property type="molecule type" value="Genomic_DNA"/>
</dbReference>
<name>A0A2P5CGJ6_PARAD</name>
<proteinExistence type="predicted"/>
<gene>
    <name evidence="2" type="ORF">PanWU01x14_154950</name>
</gene>
<accession>A0A2P5CGJ6</accession>